<organism evidence="1 2">
    <name type="scientific">Entomophthora muscae</name>
    <dbReference type="NCBI Taxonomy" id="34485"/>
    <lineage>
        <taxon>Eukaryota</taxon>
        <taxon>Fungi</taxon>
        <taxon>Fungi incertae sedis</taxon>
        <taxon>Zoopagomycota</taxon>
        <taxon>Entomophthoromycotina</taxon>
        <taxon>Entomophthoromycetes</taxon>
        <taxon>Entomophthorales</taxon>
        <taxon>Entomophthoraceae</taxon>
        <taxon>Entomophthora</taxon>
    </lineage>
</organism>
<gene>
    <name evidence="1" type="ORF">DSO57_1026872</name>
</gene>
<accession>A0ACC2T1U2</accession>
<reference evidence="1" key="1">
    <citation type="submission" date="2022-04" db="EMBL/GenBank/DDBJ databases">
        <title>Genome of the entomopathogenic fungus Entomophthora muscae.</title>
        <authorList>
            <person name="Elya C."/>
            <person name="Lovett B.R."/>
            <person name="Lee E."/>
            <person name="Macias A.M."/>
            <person name="Hajek A.E."/>
            <person name="De Bivort B.L."/>
            <person name="Kasson M.T."/>
            <person name="De Fine Licht H.H."/>
            <person name="Stajich J.E."/>
        </authorList>
    </citation>
    <scope>NUCLEOTIDE SEQUENCE</scope>
    <source>
        <strain evidence="1">Berkeley</strain>
    </source>
</reference>
<sequence length="119" mass="13373">MLKETRVKCDPSLKASLSEQNGGELSRILLLVYSREPLSLGSLAGMHEKVSTYSLVFDGSNLSSASTCSMALVSEFQPRWQNWTNWILLNPSSPINRGKGCMDSRRPWFSCLVTDWESR</sequence>
<keyword evidence="2" id="KW-1185">Reference proteome</keyword>
<name>A0ACC2T1U2_9FUNG</name>
<comment type="caution">
    <text evidence="1">The sequence shown here is derived from an EMBL/GenBank/DDBJ whole genome shotgun (WGS) entry which is preliminary data.</text>
</comment>
<dbReference type="EMBL" id="QTSX02003710">
    <property type="protein sequence ID" value="KAJ9068614.1"/>
    <property type="molecule type" value="Genomic_DNA"/>
</dbReference>
<proteinExistence type="predicted"/>
<evidence type="ECO:0000313" key="2">
    <source>
        <dbReference type="Proteomes" id="UP001165960"/>
    </source>
</evidence>
<protein>
    <submittedName>
        <fullName evidence="1">Uncharacterized protein</fullName>
    </submittedName>
</protein>
<dbReference type="Proteomes" id="UP001165960">
    <property type="component" value="Unassembled WGS sequence"/>
</dbReference>
<evidence type="ECO:0000313" key="1">
    <source>
        <dbReference type="EMBL" id="KAJ9068614.1"/>
    </source>
</evidence>